<evidence type="ECO:0000256" key="2">
    <source>
        <dbReference type="ARBA" id="ARBA00022603"/>
    </source>
</evidence>
<dbReference type="Pfam" id="PF01555">
    <property type="entry name" value="N6_N4_Mtase"/>
    <property type="match status" value="1"/>
</dbReference>
<keyword evidence="2" id="KW-0489">Methyltransferase</keyword>
<evidence type="ECO:0000259" key="5">
    <source>
        <dbReference type="Pfam" id="PF01555"/>
    </source>
</evidence>
<comment type="similarity">
    <text evidence="1 4">Belongs to the N(4)/N(6)-methyltransferase family.</text>
</comment>
<dbReference type="PROSITE" id="PS00092">
    <property type="entry name" value="N6_MTASE"/>
    <property type="match status" value="1"/>
</dbReference>
<dbReference type="GO" id="GO:0003677">
    <property type="term" value="F:DNA binding"/>
    <property type="evidence" value="ECO:0007669"/>
    <property type="project" value="InterPro"/>
</dbReference>
<comment type="caution">
    <text evidence="6">The sequence shown here is derived from an EMBL/GenBank/DDBJ whole genome shotgun (WGS) entry which is preliminary data.</text>
</comment>
<gene>
    <name evidence="6" type="ORF">IAA96_05080</name>
</gene>
<reference evidence="6" key="1">
    <citation type="submission" date="2020-10" db="EMBL/GenBank/DDBJ databases">
        <authorList>
            <person name="Gilroy R."/>
        </authorList>
    </citation>
    <scope>NUCLEOTIDE SEQUENCE</scope>
    <source>
        <strain evidence="6">B3-4054</strain>
    </source>
</reference>
<organism evidence="6 7">
    <name type="scientific">Candidatus Avitreponema avistercoris</name>
    <dbReference type="NCBI Taxonomy" id="2840705"/>
    <lineage>
        <taxon>Bacteria</taxon>
        <taxon>Pseudomonadati</taxon>
        <taxon>Spirochaetota</taxon>
        <taxon>Spirochaetia</taxon>
        <taxon>Spirochaetales</taxon>
        <taxon>Candidatus Avitreponema</taxon>
    </lineage>
</organism>
<evidence type="ECO:0000256" key="4">
    <source>
        <dbReference type="RuleBase" id="RU362026"/>
    </source>
</evidence>
<sequence>MEDFTLYEGDCMDFLSSLPDGCASLVLTDPPYNIGKDKEWDVIENYTEWMTGWMKEAERVLKENGVFYFWHNDIAQAAEVLCAMKRETSFLIIRIFLQKPSVRGGVQTLQKIRNRTWMNYPAAVLMYKHTQHLFPGCGLFPEQRERKYRFAAETGHAGNRKKFCRRKIRNIQAFYTGNSAFHIPQEFSGRRIPGLKNRNAVFFPSRRKIPENQALDIAVPFPGN</sequence>
<dbReference type="InterPro" id="IPR002941">
    <property type="entry name" value="DNA_methylase_N4/N6"/>
</dbReference>
<keyword evidence="3" id="KW-0808">Transferase</keyword>
<protein>
    <recommendedName>
        <fullName evidence="4">Methyltransferase</fullName>
        <ecNumber evidence="4">2.1.1.-</ecNumber>
    </recommendedName>
</protein>
<evidence type="ECO:0000256" key="1">
    <source>
        <dbReference type="ARBA" id="ARBA00006594"/>
    </source>
</evidence>
<dbReference type="EC" id="2.1.1.-" evidence="4"/>
<dbReference type="EMBL" id="JADIMS010000085">
    <property type="protein sequence ID" value="MBO8450462.1"/>
    <property type="molecule type" value="Genomic_DNA"/>
</dbReference>
<dbReference type="GO" id="GO:0032259">
    <property type="term" value="P:methylation"/>
    <property type="evidence" value="ECO:0007669"/>
    <property type="project" value="UniProtKB-KW"/>
</dbReference>
<dbReference type="InterPro" id="IPR029063">
    <property type="entry name" value="SAM-dependent_MTases_sf"/>
</dbReference>
<reference evidence="6" key="2">
    <citation type="journal article" date="2021" name="PeerJ">
        <title>Extensive microbial diversity within the chicken gut microbiome revealed by metagenomics and culture.</title>
        <authorList>
            <person name="Gilroy R."/>
            <person name="Ravi A."/>
            <person name="Getino M."/>
            <person name="Pursley I."/>
            <person name="Horton D.L."/>
            <person name="Alikhan N.F."/>
            <person name="Baker D."/>
            <person name="Gharbi K."/>
            <person name="Hall N."/>
            <person name="Watson M."/>
            <person name="Adriaenssens E.M."/>
            <person name="Foster-Nyarko E."/>
            <person name="Jarju S."/>
            <person name="Secka A."/>
            <person name="Antonio M."/>
            <person name="Oren A."/>
            <person name="Chaudhuri R.R."/>
            <person name="La Ragione R."/>
            <person name="Hildebrand F."/>
            <person name="Pallen M.J."/>
        </authorList>
    </citation>
    <scope>NUCLEOTIDE SEQUENCE</scope>
    <source>
        <strain evidence="6">B3-4054</strain>
    </source>
</reference>
<evidence type="ECO:0000313" key="6">
    <source>
        <dbReference type="EMBL" id="MBO8450462.1"/>
    </source>
</evidence>
<name>A0A9D9EMD2_9SPIR</name>
<dbReference type="AlphaFoldDB" id="A0A9D9EMD2"/>
<proteinExistence type="inferred from homology"/>
<dbReference type="SUPFAM" id="SSF53335">
    <property type="entry name" value="S-adenosyl-L-methionine-dependent methyltransferases"/>
    <property type="match status" value="1"/>
</dbReference>
<dbReference type="InterPro" id="IPR001091">
    <property type="entry name" value="RM_Methyltransferase"/>
</dbReference>
<accession>A0A9D9EMD2</accession>
<dbReference type="Gene3D" id="3.40.50.150">
    <property type="entry name" value="Vaccinia Virus protein VP39"/>
    <property type="match status" value="1"/>
</dbReference>
<dbReference type="GO" id="GO:0008170">
    <property type="term" value="F:N-methyltransferase activity"/>
    <property type="evidence" value="ECO:0007669"/>
    <property type="project" value="InterPro"/>
</dbReference>
<evidence type="ECO:0000256" key="3">
    <source>
        <dbReference type="ARBA" id="ARBA00022679"/>
    </source>
</evidence>
<feature type="domain" description="DNA methylase N-4/N-6" evidence="5">
    <location>
        <begin position="24"/>
        <end position="100"/>
    </location>
</feature>
<evidence type="ECO:0000313" key="7">
    <source>
        <dbReference type="Proteomes" id="UP000823616"/>
    </source>
</evidence>
<dbReference type="InterPro" id="IPR002052">
    <property type="entry name" value="DNA_methylase_N6_adenine_CS"/>
</dbReference>
<dbReference type="Proteomes" id="UP000823616">
    <property type="component" value="Unassembled WGS sequence"/>
</dbReference>
<dbReference type="PRINTS" id="PR00508">
    <property type="entry name" value="S21N4MTFRASE"/>
</dbReference>